<dbReference type="PANTHER" id="PTHR39332">
    <property type="entry name" value="BLL4707 PROTEIN"/>
    <property type="match status" value="1"/>
</dbReference>
<protein>
    <submittedName>
        <fullName evidence="1">MxaD family protein</fullName>
    </submittedName>
</protein>
<dbReference type="Gene3D" id="3.30.530.20">
    <property type="match status" value="1"/>
</dbReference>
<reference evidence="1 2" key="1">
    <citation type="journal article" date="2020" name="Microorganisms">
        <title>Osmotic Adaptation and Compatible Solute Biosynthesis of Phototrophic Bacteria as Revealed from Genome Analyses.</title>
        <authorList>
            <person name="Imhoff J.F."/>
            <person name="Rahn T."/>
            <person name="Kunzel S."/>
            <person name="Keller A."/>
            <person name="Neulinger S.C."/>
        </authorList>
    </citation>
    <scope>NUCLEOTIDE SEQUENCE [LARGE SCALE GENOMIC DNA]</scope>
    <source>
        <strain evidence="1 2">DSM 9895</strain>
    </source>
</reference>
<dbReference type="EMBL" id="NRRL01000031">
    <property type="protein sequence ID" value="MBK1668813.1"/>
    <property type="molecule type" value="Genomic_DNA"/>
</dbReference>
<dbReference type="SUPFAM" id="SSF55961">
    <property type="entry name" value="Bet v1-like"/>
    <property type="match status" value="1"/>
</dbReference>
<evidence type="ECO:0000313" key="2">
    <source>
        <dbReference type="Proteomes" id="UP001296873"/>
    </source>
</evidence>
<organism evidence="1 2">
    <name type="scientific">Rhodovibrio sodomensis</name>
    <dbReference type="NCBI Taxonomy" id="1088"/>
    <lineage>
        <taxon>Bacteria</taxon>
        <taxon>Pseudomonadati</taxon>
        <taxon>Pseudomonadota</taxon>
        <taxon>Alphaproteobacteria</taxon>
        <taxon>Rhodospirillales</taxon>
        <taxon>Rhodovibrionaceae</taxon>
        <taxon>Rhodovibrio</taxon>
    </lineage>
</organism>
<sequence>MPSVFTSSVIPADADRVWAAIRDFNALPDWHPGIAESRIEDGLPGDAVGCVRNFTLTDGGQLREQLLGLDDRARRCVYGILESPMPLWNYVAVLRLLPITDGARCYAEWTAEFECAPDDAANLVETVGNGVFQGGFDALKDRFGG</sequence>
<proteinExistence type="predicted"/>
<dbReference type="Proteomes" id="UP001296873">
    <property type="component" value="Unassembled WGS sequence"/>
</dbReference>
<dbReference type="CDD" id="cd07821">
    <property type="entry name" value="PYR_PYL_RCAR_like"/>
    <property type="match status" value="1"/>
</dbReference>
<gene>
    <name evidence="1" type="ORF">CKO28_12305</name>
</gene>
<accession>A0ABS1DGG4</accession>
<dbReference type="InterPro" id="IPR019587">
    <property type="entry name" value="Polyketide_cyclase/dehydratase"/>
</dbReference>
<dbReference type="Pfam" id="PF10604">
    <property type="entry name" value="Polyketide_cyc2"/>
    <property type="match status" value="1"/>
</dbReference>
<dbReference type="PANTHER" id="PTHR39332:SF7">
    <property type="entry name" value="SRPBCC FAMILY PROTEIN"/>
    <property type="match status" value="1"/>
</dbReference>
<dbReference type="RefSeq" id="WP_200341133.1">
    <property type="nucleotide sequence ID" value="NZ_NRRL01000031.1"/>
</dbReference>
<evidence type="ECO:0000313" key="1">
    <source>
        <dbReference type="EMBL" id="MBK1668813.1"/>
    </source>
</evidence>
<keyword evidence="2" id="KW-1185">Reference proteome</keyword>
<comment type="caution">
    <text evidence="1">The sequence shown here is derived from an EMBL/GenBank/DDBJ whole genome shotgun (WGS) entry which is preliminary data.</text>
</comment>
<dbReference type="InterPro" id="IPR023393">
    <property type="entry name" value="START-like_dom_sf"/>
</dbReference>
<name>A0ABS1DGG4_9PROT</name>